<evidence type="ECO:0000256" key="3">
    <source>
        <dbReference type="ARBA" id="ARBA00022777"/>
    </source>
</evidence>
<keyword evidence="3" id="KW-0418">Kinase</keyword>
<sequence length="936" mass="110161">MVFKKKPLMIPNILEYLKNNFTNWTSGNEKIDNFIQEMQLKIINNENDIVFEWIPYKQFNKIKKTGKNDPITVYSSIWKDGPLCKMNMLSGYYARDPNKNVALKYLHRSQDSVDFLINEAKKYSTKIFDRVICDIYGISQNPKTNNYILVLAWASGYEKINNFIQEMQLKINNKNDVVFEWIPYNQFNKIKAIDQNNSITVHSAIWKNGPIYWNKQNKKYMRDSNKKVALKYLPDSHNYVDFLINEAKKYSTKNFNRVICNICGISQNPKTNNYILVLTWASGSEKIDNFIQERQLKIYKYNDIVLEWIPYNQFIKIKETDKNGFVTVYSAIWKDGPLYKFFDGYDYTRDSNKEVALKCLHNSQESIDSLINKAKRYSTDKNAFQVLYGISQNPDTRDYILVVQNNYIHICENEKIDEFIQEMQLKMNKYEDKVFEWIPYNQFNKIREISKVGYSAIWKDGPLHYDIKFSNYTRNSKNKEVALKYLYNSKNSIDFLINKAKTYQKKIFGRTICDIYGITQNPNTYNYILVLAWTSGNEKIDDFIQEMQLKINNENDVVFEWIPYRRFGNVKKIGKGGFSTVYSAIWKDGPLEYDVNKKYRRDFDKEVALKYLHTSENSIDFLINKTKKYSAKIFGRTICGIYGISQNPDTNNYILVLAWAIVFEWIPYHQFGDIEAVGEGGFSTVYSAIWKDGPLEYDVDKKIYNRDPNKVIALKCLHNSQNITDKFLNEVKEYSINKRSNILNIYGISQNPDTKEYIIVLQYAKKGNFNHWINKNYEYFNWETKLFALISIINGLKEIHQRNSVHYMGLCGEVGNIDKTKIYGVMPYVAPEVLRGKPYTQAADIYSFGMIMYFVATGRQPFGDRAHDHCLALDICKGIRPEFNESEAPRCYISLMKKCWDLDKNDRPNIFEKLKCNLRKQKNIEKQILHPLKITK</sequence>
<dbReference type="PANTHER" id="PTHR44329">
    <property type="entry name" value="SERINE/THREONINE-PROTEIN KINASE TNNI3K-RELATED"/>
    <property type="match status" value="1"/>
</dbReference>
<evidence type="ECO:0000259" key="5">
    <source>
        <dbReference type="PROSITE" id="PS50011"/>
    </source>
</evidence>
<dbReference type="Pfam" id="PF07714">
    <property type="entry name" value="PK_Tyr_Ser-Thr"/>
    <property type="match status" value="1"/>
</dbReference>
<dbReference type="eggNOG" id="KOG0192">
    <property type="taxonomic scope" value="Eukaryota"/>
</dbReference>
<dbReference type="PROSITE" id="PS50011">
    <property type="entry name" value="PROTEIN_KINASE_DOM"/>
    <property type="match status" value="1"/>
</dbReference>
<dbReference type="InterPro" id="IPR001245">
    <property type="entry name" value="Ser-Thr/Tyr_kinase_cat_dom"/>
</dbReference>
<gene>
    <name evidence="6" type="ORF">GLOINDRAFT_1002</name>
</gene>
<reference evidence="6" key="1">
    <citation type="submission" date="2013-07" db="EMBL/GenBank/DDBJ databases">
        <title>The genome of an arbuscular mycorrhizal fungus provides insights into the evolution of the oldest plant symbiosis.</title>
        <authorList>
            <consortium name="DOE Joint Genome Institute"/>
            <person name="Tisserant E."/>
            <person name="Malbreil M."/>
            <person name="Kuo A."/>
            <person name="Kohler A."/>
            <person name="Symeonidi A."/>
            <person name="Balestrini R."/>
            <person name="Charron P."/>
            <person name="Duensing N."/>
            <person name="Frei-dit-Frey N."/>
            <person name="Gianinazzi-Pearson V."/>
            <person name="Gilbert B."/>
            <person name="Handa Y."/>
            <person name="Hijri M."/>
            <person name="Kaul R."/>
            <person name="Kawaguchi M."/>
            <person name="Krajinski F."/>
            <person name="Lammers P."/>
            <person name="Lapierre D."/>
            <person name="Masclaux F.G."/>
            <person name="Murat C."/>
            <person name="Morin E."/>
            <person name="Ndikumana S."/>
            <person name="Pagni M."/>
            <person name="Petitpierre D."/>
            <person name="Requena N."/>
            <person name="Rosikiewicz P."/>
            <person name="Riley R."/>
            <person name="Saito K."/>
            <person name="San Clemente H."/>
            <person name="Shapiro H."/>
            <person name="van Tuinen D."/>
            <person name="Becard G."/>
            <person name="Bonfante P."/>
            <person name="Paszkowski U."/>
            <person name="Shachar-Hill Y."/>
            <person name="Young J.P."/>
            <person name="Sanders I.R."/>
            <person name="Henrissat B."/>
            <person name="Rensing S.A."/>
            <person name="Grigoriev I.V."/>
            <person name="Corradi N."/>
            <person name="Roux C."/>
            <person name="Martin F."/>
        </authorList>
    </citation>
    <scope>NUCLEOTIDE SEQUENCE</scope>
    <source>
        <strain evidence="6">DAOM 197198</strain>
    </source>
</reference>
<dbReference type="Gene3D" id="3.30.200.20">
    <property type="entry name" value="Phosphorylase Kinase, domain 1"/>
    <property type="match status" value="1"/>
</dbReference>
<feature type="domain" description="Protein kinase" evidence="5">
    <location>
        <begin position="671"/>
        <end position="933"/>
    </location>
</feature>
<dbReference type="SMART" id="SM00220">
    <property type="entry name" value="S_TKc"/>
    <property type="match status" value="1"/>
</dbReference>
<dbReference type="SUPFAM" id="SSF56112">
    <property type="entry name" value="Protein kinase-like (PK-like)"/>
    <property type="match status" value="2"/>
</dbReference>
<dbReference type="Pfam" id="PF00069">
    <property type="entry name" value="Pkinase"/>
    <property type="match status" value="1"/>
</dbReference>
<keyword evidence="2" id="KW-0547">Nucleotide-binding</keyword>
<dbReference type="PANTHER" id="PTHR44329:SF288">
    <property type="entry name" value="MITOGEN-ACTIVATED PROTEIN KINASE KINASE KINASE 20"/>
    <property type="match status" value="1"/>
</dbReference>
<dbReference type="Gene3D" id="1.10.510.10">
    <property type="entry name" value="Transferase(Phosphotransferase) domain 1"/>
    <property type="match status" value="2"/>
</dbReference>
<proteinExistence type="predicted"/>
<dbReference type="VEuPathDB" id="FungiDB:RhiirFUN_026227"/>
<dbReference type="InterPro" id="IPR011009">
    <property type="entry name" value="Kinase-like_dom_sf"/>
</dbReference>
<dbReference type="AlphaFoldDB" id="U9T8J7"/>
<dbReference type="InterPro" id="IPR000719">
    <property type="entry name" value="Prot_kinase_dom"/>
</dbReference>
<dbReference type="EMBL" id="KI297774">
    <property type="protein sequence ID" value="ERZ99685.1"/>
    <property type="molecule type" value="Genomic_DNA"/>
</dbReference>
<evidence type="ECO:0000256" key="1">
    <source>
        <dbReference type="ARBA" id="ARBA00022679"/>
    </source>
</evidence>
<organism evidence="6">
    <name type="scientific">Rhizophagus irregularis (strain DAOM 181602 / DAOM 197198 / MUCL 43194)</name>
    <name type="common">Arbuscular mycorrhizal fungus</name>
    <name type="synonym">Glomus intraradices</name>
    <dbReference type="NCBI Taxonomy" id="747089"/>
    <lineage>
        <taxon>Eukaryota</taxon>
        <taxon>Fungi</taxon>
        <taxon>Fungi incertae sedis</taxon>
        <taxon>Mucoromycota</taxon>
        <taxon>Glomeromycotina</taxon>
        <taxon>Glomeromycetes</taxon>
        <taxon>Glomerales</taxon>
        <taxon>Glomeraceae</taxon>
        <taxon>Rhizophagus</taxon>
    </lineage>
</organism>
<name>U9T8J7_RHIID</name>
<keyword evidence="4" id="KW-0067">ATP-binding</keyword>
<dbReference type="GO" id="GO:0005524">
    <property type="term" value="F:ATP binding"/>
    <property type="evidence" value="ECO:0007669"/>
    <property type="project" value="UniProtKB-KW"/>
</dbReference>
<keyword evidence="1" id="KW-0808">Transferase</keyword>
<dbReference type="GO" id="GO:0004674">
    <property type="term" value="F:protein serine/threonine kinase activity"/>
    <property type="evidence" value="ECO:0007669"/>
    <property type="project" value="TreeGrafter"/>
</dbReference>
<protein>
    <recommendedName>
        <fullName evidence="5">Protein kinase domain-containing protein</fullName>
    </recommendedName>
</protein>
<evidence type="ECO:0000313" key="6">
    <source>
        <dbReference type="EMBL" id="ERZ99685.1"/>
    </source>
</evidence>
<evidence type="ECO:0000256" key="2">
    <source>
        <dbReference type="ARBA" id="ARBA00022741"/>
    </source>
</evidence>
<accession>U9T8J7</accession>
<evidence type="ECO:0000256" key="4">
    <source>
        <dbReference type="ARBA" id="ARBA00022840"/>
    </source>
</evidence>
<dbReference type="HOGENOM" id="CLU_000288_7_8_1"/>
<dbReference type="InterPro" id="IPR051681">
    <property type="entry name" value="Ser/Thr_Kinases-Pseudokinases"/>
</dbReference>